<dbReference type="EC" id="3.2.2.27" evidence="3"/>
<evidence type="ECO:0000313" key="17">
    <source>
        <dbReference type="Proteomes" id="UP000332487"/>
    </source>
</evidence>
<dbReference type="InterPro" id="IPR051536">
    <property type="entry name" value="UDG_Type-4/5"/>
</dbReference>
<evidence type="ECO:0000256" key="12">
    <source>
        <dbReference type="ARBA" id="ARBA00023014"/>
    </source>
</evidence>
<evidence type="ECO:0000259" key="15">
    <source>
        <dbReference type="PROSITE" id="PS51462"/>
    </source>
</evidence>
<evidence type="ECO:0000256" key="5">
    <source>
        <dbReference type="ARBA" id="ARBA00019403"/>
    </source>
</evidence>
<dbReference type="EMBL" id="GG697238">
    <property type="protein sequence ID" value="EET90367.1"/>
    <property type="molecule type" value="Genomic_DNA"/>
</dbReference>
<accession>C7DGM0</accession>
<evidence type="ECO:0000313" key="16">
    <source>
        <dbReference type="EMBL" id="EET90367.1"/>
    </source>
</evidence>
<gene>
    <name evidence="16" type="ORF">UNLARM2_0221</name>
</gene>
<evidence type="ECO:0000256" key="3">
    <source>
        <dbReference type="ARBA" id="ARBA00012030"/>
    </source>
</evidence>
<dbReference type="GO" id="GO:0008796">
    <property type="term" value="F:bis(5'-nucleosyl)-tetraphosphatase activity"/>
    <property type="evidence" value="ECO:0007669"/>
    <property type="project" value="InterPro"/>
</dbReference>
<comment type="catalytic activity">
    <reaction evidence="1">
        <text>Hydrolyzes single-stranded DNA or mismatched double-stranded DNA and polynucleotides, releasing free uracil.</text>
        <dbReference type="EC" id="3.2.2.27"/>
    </reaction>
</comment>
<evidence type="ECO:0000256" key="1">
    <source>
        <dbReference type="ARBA" id="ARBA00001400"/>
    </source>
</evidence>
<reference evidence="16 17" key="2">
    <citation type="journal article" date="2010" name="Proc. Natl. Acad. Sci. U.S.A.">
        <title>Enigmatic, ultrasmall, uncultivated Archaea.</title>
        <authorList>
            <person name="Baker B.J."/>
            <person name="Comolli L.R."/>
            <person name="Dick G.J."/>
            <person name="Hauser L.J."/>
            <person name="Hyatt D."/>
            <person name="Dill B.D."/>
            <person name="Land M.L."/>
            <person name="Verberkmoes N.C."/>
            <person name="Hettich R.L."/>
            <person name="Banfield J.F."/>
        </authorList>
    </citation>
    <scope>NUCLEOTIDE SEQUENCE [LARGE SCALE GENOMIC DNA]</scope>
    <source>
        <strain evidence="16">ARMAN-2</strain>
    </source>
</reference>
<evidence type="ECO:0000256" key="10">
    <source>
        <dbReference type="ARBA" id="ARBA00022801"/>
    </source>
</evidence>
<dbReference type="GO" id="GO:0006281">
    <property type="term" value="P:DNA repair"/>
    <property type="evidence" value="ECO:0007669"/>
    <property type="project" value="UniProtKB-KW"/>
</dbReference>
<evidence type="ECO:0000256" key="9">
    <source>
        <dbReference type="ARBA" id="ARBA00022763"/>
    </source>
</evidence>
<keyword evidence="9" id="KW-0227">DNA damage</keyword>
<name>C7DGM0_MICA2</name>
<keyword evidence="13" id="KW-0234">DNA repair</keyword>
<keyword evidence="8" id="KW-0547">Nucleotide-binding</keyword>
<dbReference type="InterPro" id="IPR000086">
    <property type="entry name" value="NUDIX_hydrolase_dom"/>
</dbReference>
<dbReference type="GO" id="GO:0046872">
    <property type="term" value="F:metal ion binding"/>
    <property type="evidence" value="ECO:0007669"/>
    <property type="project" value="UniProtKB-KW"/>
</dbReference>
<evidence type="ECO:0000256" key="13">
    <source>
        <dbReference type="ARBA" id="ARBA00023204"/>
    </source>
</evidence>
<keyword evidence="10" id="KW-0378">Hydrolase</keyword>
<dbReference type="CDD" id="cd10030">
    <property type="entry name" value="UDG-F4_TTUDGA_SPO1dp_like"/>
    <property type="match status" value="1"/>
</dbReference>
<dbReference type="AlphaFoldDB" id="C7DGM0"/>
<reference evidence="16 17" key="1">
    <citation type="journal article" date="2009" name="Genome Biol.">
        <title>Community-wide analysis of microbial genome sequence signatures.</title>
        <authorList>
            <person name="Dick G.J."/>
            <person name="Andersson A.F."/>
            <person name="Baker B.J."/>
            <person name="Simmons S.L."/>
            <person name="Thomas B.C."/>
            <person name="Yelton A.P."/>
            <person name="Banfield J.F."/>
        </authorList>
    </citation>
    <scope>NUCLEOTIDE SEQUENCE [LARGE SCALE GENOMIC DNA]</scope>
    <source>
        <strain evidence="16">ARMAN-2</strain>
    </source>
</reference>
<evidence type="ECO:0000256" key="4">
    <source>
        <dbReference type="ARBA" id="ARBA00018911"/>
    </source>
</evidence>
<dbReference type="InterPro" id="IPR015797">
    <property type="entry name" value="NUDIX_hydrolase-like_dom_sf"/>
</dbReference>
<keyword evidence="12" id="KW-0411">Iron-sulfur</keyword>
<dbReference type="SMART" id="SM00987">
    <property type="entry name" value="UreE_C"/>
    <property type="match status" value="1"/>
</dbReference>
<keyword evidence="17" id="KW-1185">Reference proteome</keyword>
<dbReference type="InterPro" id="IPR005273">
    <property type="entry name" value="Ura-DNA_glyco_family4"/>
</dbReference>
<dbReference type="InterPro" id="IPR003565">
    <property type="entry name" value="Tetra_PHTase"/>
</dbReference>
<dbReference type="Gene3D" id="3.40.470.10">
    <property type="entry name" value="Uracil-DNA glycosylase-like domain"/>
    <property type="match status" value="1"/>
</dbReference>
<protein>
    <recommendedName>
        <fullName evidence="4">Bis(5'-nucleosyl)-tetraphosphatase [asymmetrical]</fullName>
        <ecNumber evidence="3">3.2.2.27</ecNumber>
    </recommendedName>
    <alternativeName>
        <fullName evidence="14">Diadenosine 5',5'''-P1,P4-tetraphosphate asymmetrical hydrolase</fullName>
    </alternativeName>
    <alternativeName>
        <fullName evidence="5">Type-4 uracil-DNA glycosylase</fullName>
    </alternativeName>
</protein>
<dbReference type="InterPro" id="IPR020084">
    <property type="entry name" value="NUDIX_hydrolase_CS"/>
</dbReference>
<evidence type="ECO:0000256" key="2">
    <source>
        <dbReference type="ARBA" id="ARBA00006521"/>
    </source>
</evidence>
<dbReference type="SUPFAM" id="SSF52141">
    <property type="entry name" value="Uracil-DNA glycosylase-like"/>
    <property type="match status" value="1"/>
</dbReference>
<organism evidence="16 17">
    <name type="scientific">Candidatus Micrarchaeum acidiphilum ARMAN-2</name>
    <dbReference type="NCBI Taxonomy" id="425595"/>
    <lineage>
        <taxon>Archaea</taxon>
        <taxon>Candidatus Micrarchaeota</taxon>
        <taxon>Candidatus Micrarchaeia</taxon>
        <taxon>Candidatus Micrarchaeales</taxon>
        <taxon>Candidatus Micrarchaeaceae</taxon>
        <taxon>Candidatus Micrarchaeum</taxon>
    </lineage>
</organism>
<dbReference type="NCBIfam" id="TIGR00758">
    <property type="entry name" value="UDG_fam4"/>
    <property type="match status" value="1"/>
</dbReference>
<dbReference type="PANTHER" id="PTHR33693:SF1">
    <property type="entry name" value="TYPE-4 URACIL-DNA GLYCOSYLASE"/>
    <property type="match status" value="1"/>
</dbReference>
<dbReference type="Pfam" id="PF00293">
    <property type="entry name" value="NUDIX"/>
    <property type="match status" value="1"/>
</dbReference>
<keyword evidence="6" id="KW-0004">4Fe-4S</keyword>
<dbReference type="GO" id="GO:0051539">
    <property type="term" value="F:4 iron, 4 sulfur cluster binding"/>
    <property type="evidence" value="ECO:0007669"/>
    <property type="project" value="UniProtKB-KW"/>
</dbReference>
<dbReference type="PROSITE" id="PS51462">
    <property type="entry name" value="NUDIX"/>
    <property type="match status" value="1"/>
</dbReference>
<dbReference type="GO" id="GO:0000166">
    <property type="term" value="F:nucleotide binding"/>
    <property type="evidence" value="ECO:0007669"/>
    <property type="project" value="UniProtKB-KW"/>
</dbReference>
<dbReference type="Proteomes" id="UP000332487">
    <property type="component" value="Unassembled WGS sequence"/>
</dbReference>
<comment type="similarity">
    <text evidence="2">Belongs to the uracil-DNA glycosylase (UDG) superfamily. Type 4 (UDGa) family.</text>
</comment>
<dbReference type="SMART" id="SM00986">
    <property type="entry name" value="UDG"/>
    <property type="match status" value="1"/>
</dbReference>
<sequence>MKFEFSAGVVVYSECEGVRHFLILKRNDGKFDFPKGHIEKGEKAQEAAVRETYEETHLKVEIDRYFRRDIRYWFYKDGEKISKKLSMFLAKADSEEGVKISYEHTGFEWLTAEDAIEKLNTKDRGDIIASANRYAESKRQMDILNLEYSRLFDRFENWSLSSRFVPGEGPLDARIMFLGQAPGSEEDKTLRPFVGRSGMLLTDMIKRAGLDRDKAYITSVVQFFPPRNRAPSSFEIDVCKPFLFKQIDIVKPGLVVLLGNVAMLAVLGRTGVSSMHGTVVEKDGVRYFITLHPSAALRIKSKIPIIEADFKKLGSIVRDLI</sequence>
<dbReference type="CDD" id="cd03428">
    <property type="entry name" value="NUDIX_Ap4A_Nudt2"/>
    <property type="match status" value="1"/>
</dbReference>
<dbReference type="GO" id="GO:0004844">
    <property type="term" value="F:uracil DNA N-glycosylase activity"/>
    <property type="evidence" value="ECO:0007669"/>
    <property type="project" value="UniProtKB-EC"/>
</dbReference>
<keyword evidence="7" id="KW-0479">Metal-binding</keyword>
<keyword evidence="11" id="KW-0408">Iron</keyword>
<feature type="domain" description="Nudix hydrolase" evidence="15">
    <location>
        <begin position="2"/>
        <end position="134"/>
    </location>
</feature>
<evidence type="ECO:0000256" key="7">
    <source>
        <dbReference type="ARBA" id="ARBA00022723"/>
    </source>
</evidence>
<proteinExistence type="inferred from homology"/>
<dbReference type="Gene3D" id="3.90.79.10">
    <property type="entry name" value="Nucleoside Triphosphate Pyrophosphohydrolase"/>
    <property type="match status" value="1"/>
</dbReference>
<evidence type="ECO:0000256" key="6">
    <source>
        <dbReference type="ARBA" id="ARBA00022485"/>
    </source>
</evidence>
<dbReference type="InterPro" id="IPR005122">
    <property type="entry name" value="Uracil-DNA_glycosylase-like"/>
</dbReference>
<evidence type="ECO:0000256" key="14">
    <source>
        <dbReference type="ARBA" id="ARBA00032644"/>
    </source>
</evidence>
<dbReference type="Pfam" id="PF03167">
    <property type="entry name" value="UDG"/>
    <property type="match status" value="1"/>
</dbReference>
<evidence type="ECO:0000256" key="8">
    <source>
        <dbReference type="ARBA" id="ARBA00022741"/>
    </source>
</evidence>
<evidence type="ECO:0000256" key="11">
    <source>
        <dbReference type="ARBA" id="ARBA00023004"/>
    </source>
</evidence>
<dbReference type="InterPro" id="IPR036895">
    <property type="entry name" value="Uracil-DNA_glycosylase-like_sf"/>
</dbReference>
<dbReference type="SUPFAM" id="SSF55811">
    <property type="entry name" value="Nudix"/>
    <property type="match status" value="1"/>
</dbReference>
<dbReference type="PROSITE" id="PS00893">
    <property type="entry name" value="NUDIX_BOX"/>
    <property type="match status" value="1"/>
</dbReference>
<dbReference type="PANTHER" id="PTHR33693">
    <property type="entry name" value="TYPE-5 URACIL-DNA GLYCOSYLASE"/>
    <property type="match status" value="1"/>
</dbReference>